<dbReference type="InterPro" id="IPR050546">
    <property type="entry name" value="Glycosyl_Hydrlase_16"/>
</dbReference>
<organism evidence="5 6">
    <name type="scientific">Oidiodendron maius (strain Zn)</name>
    <dbReference type="NCBI Taxonomy" id="913774"/>
    <lineage>
        <taxon>Eukaryota</taxon>
        <taxon>Fungi</taxon>
        <taxon>Dikarya</taxon>
        <taxon>Ascomycota</taxon>
        <taxon>Pezizomycotina</taxon>
        <taxon>Leotiomycetes</taxon>
        <taxon>Leotiomycetes incertae sedis</taxon>
        <taxon>Myxotrichaceae</taxon>
        <taxon>Oidiodendron</taxon>
    </lineage>
</organism>
<dbReference type="InterPro" id="IPR000757">
    <property type="entry name" value="Beta-glucanase-like"/>
</dbReference>
<dbReference type="InParanoid" id="A0A0C3I100"/>
<dbReference type="Gene3D" id="2.60.120.200">
    <property type="match status" value="1"/>
</dbReference>
<protein>
    <submittedName>
        <fullName evidence="5">Glycoside hydrolase family 16 protein</fullName>
    </submittedName>
</protein>
<keyword evidence="3" id="KW-1133">Transmembrane helix</keyword>
<sequence length="463" mass="51711">MEKQGDHGRDDPEPNAPYYLPRTIDNPFLTPRNQSRPGTIRSSAAVSYNLSEGTRPLRQRKFKSARLIGSYDKPWTTKRDPRMLWDKFFFWGLATIGLGLGAYIIYTGWASVDNPPYCLIFEDDFSSGIDESNWNYEIQVGGYGSGSFDWTTNDEKNAYADENGLHIVPTVTSEVTSITQGQILNGYTLNLTAQGICTSTDTSACVVVSNSTTGTVINPVRSARLTTQGKHNITYGKVEVVAKLPRGDWLWPAIWMMPESSVYGAWPASGEIDIMESKGNDGLTYAGGRNLVGGTLHWAPDSVLDAYYRTSGVRYLKRGDYSDDFHTFGMEWGEDYIYTWVDSRLAQSMYIPFGKKYGDMYDRGFFSKMSINGSIPLDPWSVTGRFNTPFDEPFYLILNVAVGATNGYFQDGYRNKPWVDGSPTAAEQFLNAQSAWEPTWGEGDTRGMTIKSVKLFSRTTCSG</sequence>
<dbReference type="SUPFAM" id="SSF49899">
    <property type="entry name" value="Concanavalin A-like lectins/glucanases"/>
    <property type="match status" value="1"/>
</dbReference>
<dbReference type="PANTHER" id="PTHR10963:SF55">
    <property type="entry name" value="GLYCOSIDE HYDROLASE FAMILY 16 PROTEIN"/>
    <property type="match status" value="1"/>
</dbReference>
<keyword evidence="3" id="KW-0472">Membrane</keyword>
<gene>
    <name evidence="5" type="ORF">OIDMADRAFT_48604</name>
</gene>
<accession>A0A0C3I100</accession>
<dbReference type="GO" id="GO:0004553">
    <property type="term" value="F:hydrolase activity, hydrolyzing O-glycosyl compounds"/>
    <property type="evidence" value="ECO:0007669"/>
    <property type="project" value="InterPro"/>
</dbReference>
<feature type="region of interest" description="Disordered" evidence="2">
    <location>
        <begin position="1"/>
        <end position="38"/>
    </location>
</feature>
<evidence type="ECO:0000256" key="3">
    <source>
        <dbReference type="SAM" id="Phobius"/>
    </source>
</evidence>
<dbReference type="Pfam" id="PF00722">
    <property type="entry name" value="Glyco_hydro_16"/>
    <property type="match status" value="1"/>
</dbReference>
<evidence type="ECO:0000313" key="6">
    <source>
        <dbReference type="Proteomes" id="UP000054321"/>
    </source>
</evidence>
<dbReference type="HOGENOM" id="CLU_019533_1_2_1"/>
<evidence type="ECO:0000313" key="5">
    <source>
        <dbReference type="EMBL" id="KIN08760.1"/>
    </source>
</evidence>
<dbReference type="EMBL" id="KN832870">
    <property type="protein sequence ID" value="KIN08760.1"/>
    <property type="molecule type" value="Genomic_DNA"/>
</dbReference>
<proteinExistence type="inferred from homology"/>
<dbReference type="InterPro" id="IPR013320">
    <property type="entry name" value="ConA-like_dom_sf"/>
</dbReference>
<dbReference type="OrthoDB" id="4781at2759"/>
<comment type="similarity">
    <text evidence="1">Belongs to the glycosyl hydrolase 16 family.</text>
</comment>
<feature type="domain" description="GH16" evidence="4">
    <location>
        <begin position="107"/>
        <end position="421"/>
    </location>
</feature>
<evidence type="ECO:0000256" key="2">
    <source>
        <dbReference type="SAM" id="MobiDB-lite"/>
    </source>
</evidence>
<feature type="compositionally biased region" description="Basic and acidic residues" evidence="2">
    <location>
        <begin position="1"/>
        <end position="12"/>
    </location>
</feature>
<keyword evidence="3" id="KW-0812">Transmembrane</keyword>
<dbReference type="PROSITE" id="PS51762">
    <property type="entry name" value="GH16_2"/>
    <property type="match status" value="1"/>
</dbReference>
<evidence type="ECO:0000259" key="4">
    <source>
        <dbReference type="PROSITE" id="PS51762"/>
    </source>
</evidence>
<dbReference type="GO" id="GO:0005975">
    <property type="term" value="P:carbohydrate metabolic process"/>
    <property type="evidence" value="ECO:0007669"/>
    <property type="project" value="InterPro"/>
</dbReference>
<keyword evidence="5" id="KW-0378">Hydrolase</keyword>
<keyword evidence="6" id="KW-1185">Reference proteome</keyword>
<dbReference type="AlphaFoldDB" id="A0A0C3I100"/>
<feature type="transmembrane region" description="Helical" evidence="3">
    <location>
        <begin position="88"/>
        <end position="109"/>
    </location>
</feature>
<evidence type="ECO:0000256" key="1">
    <source>
        <dbReference type="ARBA" id="ARBA00006865"/>
    </source>
</evidence>
<reference evidence="5 6" key="1">
    <citation type="submission" date="2014-04" db="EMBL/GenBank/DDBJ databases">
        <authorList>
            <consortium name="DOE Joint Genome Institute"/>
            <person name="Kuo A."/>
            <person name="Martino E."/>
            <person name="Perotto S."/>
            <person name="Kohler A."/>
            <person name="Nagy L.G."/>
            <person name="Floudas D."/>
            <person name="Copeland A."/>
            <person name="Barry K.W."/>
            <person name="Cichocki N."/>
            <person name="Veneault-Fourrey C."/>
            <person name="LaButti K."/>
            <person name="Lindquist E.A."/>
            <person name="Lipzen A."/>
            <person name="Lundell T."/>
            <person name="Morin E."/>
            <person name="Murat C."/>
            <person name="Sun H."/>
            <person name="Tunlid A."/>
            <person name="Henrissat B."/>
            <person name="Grigoriev I.V."/>
            <person name="Hibbett D.S."/>
            <person name="Martin F."/>
            <person name="Nordberg H.P."/>
            <person name="Cantor M.N."/>
            <person name="Hua S.X."/>
        </authorList>
    </citation>
    <scope>NUCLEOTIDE SEQUENCE [LARGE SCALE GENOMIC DNA]</scope>
    <source>
        <strain evidence="5 6">Zn</strain>
    </source>
</reference>
<dbReference type="Proteomes" id="UP000054321">
    <property type="component" value="Unassembled WGS sequence"/>
</dbReference>
<name>A0A0C3I100_OIDMZ</name>
<dbReference type="STRING" id="913774.A0A0C3I100"/>
<dbReference type="PANTHER" id="PTHR10963">
    <property type="entry name" value="GLYCOSYL HYDROLASE-RELATED"/>
    <property type="match status" value="1"/>
</dbReference>
<reference evidence="6" key="2">
    <citation type="submission" date="2015-01" db="EMBL/GenBank/DDBJ databases">
        <title>Evolutionary Origins and Diversification of the Mycorrhizal Mutualists.</title>
        <authorList>
            <consortium name="DOE Joint Genome Institute"/>
            <consortium name="Mycorrhizal Genomics Consortium"/>
            <person name="Kohler A."/>
            <person name="Kuo A."/>
            <person name="Nagy L.G."/>
            <person name="Floudas D."/>
            <person name="Copeland A."/>
            <person name="Barry K.W."/>
            <person name="Cichocki N."/>
            <person name="Veneault-Fourrey C."/>
            <person name="LaButti K."/>
            <person name="Lindquist E.A."/>
            <person name="Lipzen A."/>
            <person name="Lundell T."/>
            <person name="Morin E."/>
            <person name="Murat C."/>
            <person name="Riley R."/>
            <person name="Ohm R."/>
            <person name="Sun H."/>
            <person name="Tunlid A."/>
            <person name="Henrissat B."/>
            <person name="Grigoriev I.V."/>
            <person name="Hibbett D.S."/>
            <person name="Martin F."/>
        </authorList>
    </citation>
    <scope>NUCLEOTIDE SEQUENCE [LARGE SCALE GENOMIC DNA]</scope>
    <source>
        <strain evidence="6">Zn</strain>
    </source>
</reference>